<dbReference type="EMBL" id="HG001519">
    <property type="protein sequence ID" value="CDF32577.1"/>
    <property type="molecule type" value="Genomic_DNA"/>
</dbReference>
<dbReference type="AlphaFoldDB" id="R7Q1X0"/>
<evidence type="ECO:0000313" key="3">
    <source>
        <dbReference type="Proteomes" id="UP000012073"/>
    </source>
</evidence>
<accession>R7Q1X0</accession>
<feature type="region of interest" description="Disordered" evidence="1">
    <location>
        <begin position="1"/>
        <end position="70"/>
    </location>
</feature>
<organism evidence="2 3">
    <name type="scientific">Chondrus crispus</name>
    <name type="common">Carrageen Irish moss</name>
    <name type="synonym">Polymorpha crispa</name>
    <dbReference type="NCBI Taxonomy" id="2769"/>
    <lineage>
        <taxon>Eukaryota</taxon>
        <taxon>Rhodophyta</taxon>
        <taxon>Florideophyceae</taxon>
        <taxon>Rhodymeniophycidae</taxon>
        <taxon>Gigartinales</taxon>
        <taxon>Gigartinaceae</taxon>
        <taxon>Chondrus</taxon>
    </lineage>
</organism>
<proteinExistence type="predicted"/>
<gene>
    <name evidence="2" type="ORF">CHC_T00008249001</name>
</gene>
<feature type="compositionally biased region" description="Polar residues" evidence="1">
    <location>
        <begin position="110"/>
        <end position="125"/>
    </location>
</feature>
<feature type="compositionally biased region" description="Basic and acidic residues" evidence="1">
    <location>
        <begin position="35"/>
        <end position="51"/>
    </location>
</feature>
<keyword evidence="3" id="KW-1185">Reference proteome</keyword>
<dbReference type="RefSeq" id="XP_005712242.1">
    <property type="nucleotide sequence ID" value="XM_005712185.1"/>
</dbReference>
<dbReference type="KEGG" id="ccp:CHC_T00008249001"/>
<reference evidence="3" key="1">
    <citation type="journal article" date="2013" name="Proc. Natl. Acad. Sci. U.S.A.">
        <title>Genome structure and metabolic features in the red seaweed Chondrus crispus shed light on evolution of the Archaeplastida.</title>
        <authorList>
            <person name="Collen J."/>
            <person name="Porcel B."/>
            <person name="Carre W."/>
            <person name="Ball S.G."/>
            <person name="Chaparro C."/>
            <person name="Tonon T."/>
            <person name="Barbeyron T."/>
            <person name="Michel G."/>
            <person name="Noel B."/>
            <person name="Valentin K."/>
            <person name="Elias M."/>
            <person name="Artiguenave F."/>
            <person name="Arun A."/>
            <person name="Aury J.M."/>
            <person name="Barbosa-Neto J.F."/>
            <person name="Bothwell J.H."/>
            <person name="Bouget F.Y."/>
            <person name="Brillet L."/>
            <person name="Cabello-Hurtado F."/>
            <person name="Capella-Gutierrez S."/>
            <person name="Charrier B."/>
            <person name="Cladiere L."/>
            <person name="Cock J.M."/>
            <person name="Coelho S.M."/>
            <person name="Colleoni C."/>
            <person name="Czjzek M."/>
            <person name="Da Silva C."/>
            <person name="Delage L."/>
            <person name="Denoeud F."/>
            <person name="Deschamps P."/>
            <person name="Dittami S.M."/>
            <person name="Gabaldon T."/>
            <person name="Gachon C.M."/>
            <person name="Groisillier A."/>
            <person name="Herve C."/>
            <person name="Jabbari K."/>
            <person name="Katinka M."/>
            <person name="Kloareg B."/>
            <person name="Kowalczyk N."/>
            <person name="Labadie K."/>
            <person name="Leblanc C."/>
            <person name="Lopez P.J."/>
            <person name="McLachlan D.H."/>
            <person name="Meslet-Cladiere L."/>
            <person name="Moustafa A."/>
            <person name="Nehr Z."/>
            <person name="Nyvall Collen P."/>
            <person name="Panaud O."/>
            <person name="Partensky F."/>
            <person name="Poulain J."/>
            <person name="Rensing S.A."/>
            <person name="Rousvoal S."/>
            <person name="Samson G."/>
            <person name="Symeonidi A."/>
            <person name="Weissenbach J."/>
            <person name="Zambounis A."/>
            <person name="Wincker P."/>
            <person name="Boyen C."/>
        </authorList>
    </citation>
    <scope>NUCLEOTIDE SEQUENCE [LARGE SCALE GENOMIC DNA]</scope>
    <source>
        <strain evidence="3">cv. Stackhouse</strain>
    </source>
</reference>
<sequence length="125" mass="14339">MYCIYSQRQEWKQTSPAPSARRAQTTNNGEQRLTTTREKEFRREGDIEKSQRRFATTAYSNPNNTPYSQTPWLIHTVSWVSPARLSKSSASSQVSSNDTKPTRKTRRSLPKSSLPTLPCRQTSRS</sequence>
<feature type="region of interest" description="Disordered" evidence="1">
    <location>
        <begin position="84"/>
        <end position="125"/>
    </location>
</feature>
<dbReference type="Gramene" id="CDF32577">
    <property type="protein sequence ID" value="CDF32577"/>
    <property type="gene ID" value="CHC_T00008249001"/>
</dbReference>
<evidence type="ECO:0000313" key="2">
    <source>
        <dbReference type="EMBL" id="CDF32577.1"/>
    </source>
</evidence>
<dbReference type="GeneID" id="17319958"/>
<dbReference type="Proteomes" id="UP000012073">
    <property type="component" value="Unassembled WGS sequence"/>
</dbReference>
<evidence type="ECO:0000256" key="1">
    <source>
        <dbReference type="SAM" id="MobiDB-lite"/>
    </source>
</evidence>
<protein>
    <submittedName>
        <fullName evidence="2">Uncharacterized protein</fullName>
    </submittedName>
</protein>
<feature type="compositionally biased region" description="Low complexity" evidence="1">
    <location>
        <begin position="84"/>
        <end position="96"/>
    </location>
</feature>
<feature type="compositionally biased region" description="Polar residues" evidence="1">
    <location>
        <begin position="1"/>
        <end position="34"/>
    </location>
</feature>
<name>R7Q1X0_CHOCR</name>
<feature type="compositionally biased region" description="Polar residues" evidence="1">
    <location>
        <begin position="53"/>
        <end position="70"/>
    </location>
</feature>